<accession>A0A7T1AKD0</accession>
<keyword evidence="1" id="KW-0456">Lyase</keyword>
<dbReference type="PANTHER" id="PTHR30143:SF0">
    <property type="entry name" value="2-KETO-4-PENTENOATE HYDRATASE"/>
    <property type="match status" value="1"/>
</dbReference>
<gene>
    <name evidence="1" type="primary">xylJ</name>
    <name evidence="1" type="ORF">RT761_00699</name>
</gene>
<dbReference type="SUPFAM" id="SSF56529">
    <property type="entry name" value="FAH"/>
    <property type="match status" value="1"/>
</dbReference>
<proteinExistence type="predicted"/>
<dbReference type="GO" id="GO:0005737">
    <property type="term" value="C:cytoplasm"/>
    <property type="evidence" value="ECO:0007669"/>
    <property type="project" value="TreeGrafter"/>
</dbReference>
<reference evidence="1 2" key="1">
    <citation type="journal article" date="2021" name="Nat. Commun.">
        <title>Isolation of a member of the candidate phylum Atribacteria reveals a unique cell membrane structure.</title>
        <authorList>
            <person name="Taiki K."/>
            <person name="Nobu M.K."/>
            <person name="Kusada H."/>
            <person name="Meng X.-Y."/>
            <person name="Hosoki N."/>
            <person name="Uematsu K."/>
            <person name="Yoshioka H."/>
            <person name="Kamagata Y."/>
            <person name="Tamaki H."/>
        </authorList>
    </citation>
    <scope>NUCLEOTIDE SEQUENCE [LARGE SCALE GENOMIC DNA]</scope>
    <source>
        <strain evidence="1 2">RT761</strain>
    </source>
</reference>
<protein>
    <submittedName>
        <fullName evidence="1">2-hydroxypent-2,4-dienoate hydratase</fullName>
        <ecNumber evidence="1">4.2.-.-</ecNumber>
    </submittedName>
</protein>
<sequence length="260" mass="28733">MDLKILQEISDRLYHAKKDRKPIEPITSEYPEIVFSDAYKIQSLNLDREMNLGFKVIGKKIGLTSKAMQGMFGVYEPDYGVILDNMVFNDGDTLKIDQFISPKVEAEIAFVFKDDLVGPGVTPVKVLQATDFVFPILELIDSRIKDWKIQIYDTIADNASASGVVIGGVKRIIDFIDLKYIPLIFKKNGQIFDTGIGANVTGDPVYSISWLANKLAEYGSSIKAGEVVLSGAITKAVSVNQNDWVTGDYGDFGEISIGFI</sequence>
<dbReference type="GO" id="GO:0008684">
    <property type="term" value="F:2-oxopent-4-enoate hydratase activity"/>
    <property type="evidence" value="ECO:0007669"/>
    <property type="project" value="TreeGrafter"/>
</dbReference>
<keyword evidence="2" id="KW-1185">Reference proteome</keyword>
<dbReference type="AlphaFoldDB" id="A0A7T1AKD0"/>
<dbReference type="Proteomes" id="UP000594463">
    <property type="component" value="Chromosome"/>
</dbReference>
<dbReference type="InterPro" id="IPR036663">
    <property type="entry name" value="Fumarylacetoacetase_C_sf"/>
</dbReference>
<dbReference type="InterPro" id="IPR050772">
    <property type="entry name" value="Hydratase-Decarb/MhpD_sf"/>
</dbReference>
<dbReference type="EMBL" id="CP065383">
    <property type="protein sequence ID" value="QPM67496.1"/>
    <property type="molecule type" value="Genomic_DNA"/>
</dbReference>
<organism evidence="1 2">
    <name type="scientific">Atribacter laminatus</name>
    <dbReference type="NCBI Taxonomy" id="2847778"/>
    <lineage>
        <taxon>Bacteria</taxon>
        <taxon>Pseudomonadati</taxon>
        <taxon>Atribacterota</taxon>
        <taxon>Atribacteria</taxon>
        <taxon>Atribacterales</taxon>
        <taxon>Atribacteraceae</taxon>
        <taxon>Atribacter</taxon>
    </lineage>
</organism>
<dbReference type="EC" id="4.2.-.-" evidence="1"/>
<dbReference type="RefSeq" id="WP_218112696.1">
    <property type="nucleotide sequence ID" value="NZ_CP065383.1"/>
</dbReference>
<dbReference type="PANTHER" id="PTHR30143">
    <property type="entry name" value="ACID HYDRATASE"/>
    <property type="match status" value="1"/>
</dbReference>
<dbReference type="KEGG" id="alam:RT761_00699"/>
<evidence type="ECO:0000313" key="1">
    <source>
        <dbReference type="EMBL" id="QPM67496.1"/>
    </source>
</evidence>
<evidence type="ECO:0000313" key="2">
    <source>
        <dbReference type="Proteomes" id="UP000594463"/>
    </source>
</evidence>
<dbReference type="Gene3D" id="3.90.850.10">
    <property type="entry name" value="Fumarylacetoacetase-like, C-terminal domain"/>
    <property type="match status" value="1"/>
</dbReference>
<name>A0A7T1AKD0_ATRLM</name>